<dbReference type="RefSeq" id="WP_146994243.1">
    <property type="nucleotide sequence ID" value="NZ_BJTX01000016.1"/>
</dbReference>
<dbReference type="SUPFAM" id="SSF46785">
    <property type="entry name" value="Winged helix' DNA-binding domain"/>
    <property type="match status" value="1"/>
</dbReference>
<proteinExistence type="inferred from homology"/>
<dbReference type="InterPro" id="IPR036388">
    <property type="entry name" value="WH-like_DNA-bd_sf"/>
</dbReference>
<accession>A0A510TTV5</accession>
<dbReference type="InterPro" id="IPR036390">
    <property type="entry name" value="WH_DNA-bd_sf"/>
</dbReference>
<keyword evidence="3" id="KW-0859">Xylose metabolism</keyword>
<sequence>MERVPSKNLVRQINEHDVLQTIFNAGPISRSQVAQQLGLNKVTVSDIFNDLIDQGLIIDVGEGASSQNGGRKPTMIKFNARYGYIVSFDFGASYIDQLVTYLDGSIISYAHFSVTDMTVPDRLAFIAERIEKVDVPFAMHQLIGIAVSVPGIVDDQQIVYSPFAELVGTDIVGFLHTRFAVPVLLENGANSAAIYERDFNGAPNADTNLVAISIYQGIGAGIIINNTLYRGYRGEAGEIGNMVLYETPPAATPKTIEQSCSEDAVLSQLQAAKNNSFLARQDLVTLYRDHDADATDILERFAFYVANIVQNVIVSFAPSRVVLNSGILAELPELLSEIQSHIHSLTGESIPVTITNDVRNAIVLGGASLVAHHILHLADRQLLFRTH</sequence>
<evidence type="ECO:0000256" key="2">
    <source>
        <dbReference type="ARBA" id="ARBA00006479"/>
    </source>
</evidence>
<dbReference type="PANTHER" id="PTHR18964">
    <property type="entry name" value="ROK (REPRESSOR, ORF, KINASE) FAMILY"/>
    <property type="match status" value="1"/>
</dbReference>
<dbReference type="KEGG" id="lhb:D1010_02410"/>
<dbReference type="Gene3D" id="3.30.420.40">
    <property type="match status" value="2"/>
</dbReference>
<dbReference type="Pfam" id="PF00480">
    <property type="entry name" value="ROK"/>
    <property type="match status" value="1"/>
</dbReference>
<dbReference type="EMBL" id="CP045143">
    <property type="protein sequence ID" value="QFR22392.1"/>
    <property type="molecule type" value="Genomic_DNA"/>
</dbReference>
<evidence type="ECO:0000256" key="1">
    <source>
        <dbReference type="ARBA" id="ARBA00002486"/>
    </source>
</evidence>
<comment type="function">
    <text evidence="1">Transcriptional repressor of xylose-utilizing enzymes.</text>
</comment>
<dbReference type="Proteomes" id="UP000326779">
    <property type="component" value="Chromosome"/>
</dbReference>
<keyword evidence="3" id="KW-0119">Carbohydrate metabolism</keyword>
<dbReference type="PANTHER" id="PTHR18964:SF149">
    <property type="entry name" value="BIFUNCTIONAL UDP-N-ACETYLGLUCOSAMINE 2-EPIMERASE_N-ACETYLMANNOSAMINE KINASE"/>
    <property type="match status" value="1"/>
</dbReference>
<evidence type="ECO:0000313" key="5">
    <source>
        <dbReference type="Proteomes" id="UP000326779"/>
    </source>
</evidence>
<organism evidence="4 5">
    <name type="scientific">Schleiferilactobacillus harbinensis</name>
    <dbReference type="NCBI Taxonomy" id="304207"/>
    <lineage>
        <taxon>Bacteria</taxon>
        <taxon>Bacillati</taxon>
        <taxon>Bacillota</taxon>
        <taxon>Bacilli</taxon>
        <taxon>Lactobacillales</taxon>
        <taxon>Lactobacillaceae</taxon>
        <taxon>Schleiferilactobacillus</taxon>
    </lineage>
</organism>
<dbReference type="Gene3D" id="1.10.10.10">
    <property type="entry name" value="Winged helix-like DNA-binding domain superfamily/Winged helix DNA-binding domain"/>
    <property type="match status" value="1"/>
</dbReference>
<comment type="similarity">
    <text evidence="2">Belongs to the ROK (NagC/XylR) family.</text>
</comment>
<evidence type="ECO:0000313" key="4">
    <source>
        <dbReference type="EMBL" id="QFR22392.1"/>
    </source>
</evidence>
<dbReference type="SUPFAM" id="SSF53067">
    <property type="entry name" value="Actin-like ATPase domain"/>
    <property type="match status" value="1"/>
</dbReference>
<dbReference type="InterPro" id="IPR000600">
    <property type="entry name" value="ROK"/>
</dbReference>
<dbReference type="InterPro" id="IPR043129">
    <property type="entry name" value="ATPase_NBD"/>
</dbReference>
<dbReference type="GO" id="GO:0042732">
    <property type="term" value="P:D-xylose metabolic process"/>
    <property type="evidence" value="ECO:0007669"/>
    <property type="project" value="UniProtKB-KW"/>
</dbReference>
<protein>
    <submittedName>
        <fullName evidence="4">ROK family protein</fullName>
    </submittedName>
</protein>
<dbReference type="AlphaFoldDB" id="A0A510TTV5"/>
<evidence type="ECO:0000256" key="3">
    <source>
        <dbReference type="ARBA" id="ARBA00022629"/>
    </source>
</evidence>
<reference evidence="4 5" key="1">
    <citation type="submission" date="2019-10" db="EMBL/GenBank/DDBJ databases">
        <title>The completed genome of Lactobacillus harbinensis M1.</title>
        <authorList>
            <person name="Zheng Y."/>
        </authorList>
    </citation>
    <scope>NUCLEOTIDE SEQUENCE [LARGE SCALE GENOMIC DNA]</scope>
    <source>
        <strain evidence="4 5">M1</strain>
    </source>
</reference>
<name>A0A510TTV5_9LACO</name>
<gene>
    <name evidence="4" type="ORF">D1010_02410</name>
</gene>